<evidence type="ECO:0000313" key="2">
    <source>
        <dbReference type="EMBL" id="SNZ00792.1"/>
    </source>
</evidence>
<accession>A0A285MUE5</accession>
<protein>
    <submittedName>
        <fullName evidence="2">Lipid A 3-O-deacylase (PagL)</fullName>
    </submittedName>
</protein>
<feature type="signal peptide" evidence="1">
    <location>
        <begin position="1"/>
        <end position="21"/>
    </location>
</feature>
<dbReference type="RefSeq" id="WP_207763884.1">
    <property type="nucleotide sequence ID" value="NZ_OBEH01000004.1"/>
</dbReference>
<gene>
    <name evidence="2" type="ORF">SAMN06265377_2618</name>
</gene>
<name>A0A285MUE5_9FLAO</name>
<proteinExistence type="predicted"/>
<keyword evidence="3" id="KW-1185">Reference proteome</keyword>
<dbReference type="EMBL" id="OBEH01000004">
    <property type="protein sequence ID" value="SNZ00792.1"/>
    <property type="molecule type" value="Genomic_DNA"/>
</dbReference>
<dbReference type="Gene3D" id="2.40.160.20">
    <property type="match status" value="1"/>
</dbReference>
<dbReference type="InterPro" id="IPR018550">
    <property type="entry name" value="Lipid-A_deacylase-rel"/>
</dbReference>
<feature type="chain" id="PRO_5012628566" evidence="1">
    <location>
        <begin position="22"/>
        <end position="414"/>
    </location>
</feature>
<keyword evidence="1" id="KW-0732">Signal</keyword>
<dbReference type="AlphaFoldDB" id="A0A285MUE5"/>
<evidence type="ECO:0000256" key="1">
    <source>
        <dbReference type="SAM" id="SignalP"/>
    </source>
</evidence>
<dbReference type="Pfam" id="PF09411">
    <property type="entry name" value="PagL"/>
    <property type="match status" value="1"/>
</dbReference>
<evidence type="ECO:0000313" key="3">
    <source>
        <dbReference type="Proteomes" id="UP000219048"/>
    </source>
</evidence>
<sequence>MKLFSRIGLMLCWLLPVSVCAQQELSNGYGYFGFDFAIGKLGDSNSGFPDHGLQKSFFVNLGSFDSKDQKYWRYYLNKPKTGISLGFSDLGDKDALGYVYSVMPYAEFSLFPQKLNGLNLLVSFGGSYMTKRFNKESNPFNKGVSTRLNWSYKSFLYYDLLKSNKNTWRVGLGYFHHSNGHTRKPNRGYNAFLLGTSVNFKNDVSLHKNVSFEEYPKKLEWFYTGRLGIGQNSFSDVFNSKDEVFAAAFSGGKIINKTFKLGLGLYYYFYNHYYNYIINEETLVRTQEPHFKDHPIRYASAMGVFGSAELLLSHVGMELNVGLNYFKPFYKIDWQLNEGYTTFSNGQENIVLGELNGYYNVKHHVSSRMGLKYYLFNTDKAPKHNFFVGAFINANLGQADFSELTMGYVRRFHF</sequence>
<organism evidence="2 3">
    <name type="scientific">Flagellimonas pacifica</name>
    <dbReference type="NCBI Taxonomy" id="1247520"/>
    <lineage>
        <taxon>Bacteria</taxon>
        <taxon>Pseudomonadati</taxon>
        <taxon>Bacteroidota</taxon>
        <taxon>Flavobacteriia</taxon>
        <taxon>Flavobacteriales</taxon>
        <taxon>Flavobacteriaceae</taxon>
        <taxon>Flagellimonas</taxon>
    </lineage>
</organism>
<reference evidence="3" key="1">
    <citation type="submission" date="2017-09" db="EMBL/GenBank/DDBJ databases">
        <authorList>
            <person name="Varghese N."/>
            <person name="Submissions S."/>
        </authorList>
    </citation>
    <scope>NUCLEOTIDE SEQUENCE [LARGE SCALE GENOMIC DNA]</scope>
    <source>
        <strain evidence="3">DSM 25885</strain>
    </source>
</reference>
<dbReference type="Proteomes" id="UP000219048">
    <property type="component" value="Unassembled WGS sequence"/>
</dbReference>